<dbReference type="Pfam" id="PF14310">
    <property type="entry name" value="Fn3-like"/>
    <property type="match status" value="1"/>
</dbReference>
<dbReference type="FunFam" id="3.40.50.1700:FF:000009">
    <property type="entry name" value="Periplasmic beta-glucosidase"/>
    <property type="match status" value="1"/>
</dbReference>
<dbReference type="InterPro" id="IPR026891">
    <property type="entry name" value="Fn3-like"/>
</dbReference>
<evidence type="ECO:0000313" key="7">
    <source>
        <dbReference type="Proteomes" id="UP000053257"/>
    </source>
</evidence>
<evidence type="ECO:0000313" key="6">
    <source>
        <dbReference type="EMBL" id="KIP07525.1"/>
    </source>
</evidence>
<dbReference type="InterPro" id="IPR002772">
    <property type="entry name" value="Glyco_hydro_3_C"/>
</dbReference>
<dbReference type="PANTHER" id="PTHR30620">
    <property type="entry name" value="PERIPLASMIC BETA-GLUCOSIDASE-RELATED"/>
    <property type="match status" value="1"/>
</dbReference>
<dbReference type="SUPFAM" id="SSF51445">
    <property type="entry name" value="(Trans)glycosidases"/>
    <property type="match status" value="1"/>
</dbReference>
<dbReference type="STRING" id="745531.A0A0C3SB11"/>
<reference evidence="6 7" key="1">
    <citation type="journal article" date="2014" name="PLoS Genet.">
        <title>Analysis of the Phlebiopsis gigantea genome, transcriptome and secretome provides insight into its pioneer colonization strategies of wood.</title>
        <authorList>
            <person name="Hori C."/>
            <person name="Ishida T."/>
            <person name="Igarashi K."/>
            <person name="Samejima M."/>
            <person name="Suzuki H."/>
            <person name="Master E."/>
            <person name="Ferreira P."/>
            <person name="Ruiz-Duenas F.J."/>
            <person name="Held B."/>
            <person name="Canessa P."/>
            <person name="Larrondo L.F."/>
            <person name="Schmoll M."/>
            <person name="Druzhinina I.S."/>
            <person name="Kubicek C.P."/>
            <person name="Gaskell J.A."/>
            <person name="Kersten P."/>
            <person name="St John F."/>
            <person name="Glasner J."/>
            <person name="Sabat G."/>
            <person name="Splinter BonDurant S."/>
            <person name="Syed K."/>
            <person name="Yadav J."/>
            <person name="Mgbeahuruike A.C."/>
            <person name="Kovalchuk A."/>
            <person name="Asiegbu F.O."/>
            <person name="Lackner G."/>
            <person name="Hoffmeister D."/>
            <person name="Rencoret J."/>
            <person name="Gutierrez A."/>
            <person name="Sun H."/>
            <person name="Lindquist E."/>
            <person name="Barry K."/>
            <person name="Riley R."/>
            <person name="Grigoriev I.V."/>
            <person name="Henrissat B."/>
            <person name="Kues U."/>
            <person name="Berka R.M."/>
            <person name="Martinez A.T."/>
            <person name="Covert S.F."/>
            <person name="Blanchette R.A."/>
            <person name="Cullen D."/>
        </authorList>
    </citation>
    <scope>NUCLEOTIDE SEQUENCE [LARGE SCALE GENOMIC DNA]</scope>
    <source>
        <strain evidence="6 7">11061_1 CR5-6</strain>
    </source>
</reference>
<evidence type="ECO:0000256" key="1">
    <source>
        <dbReference type="ARBA" id="ARBA00005336"/>
    </source>
</evidence>
<dbReference type="InterPro" id="IPR036962">
    <property type="entry name" value="Glyco_hydro_3_N_sf"/>
</dbReference>
<dbReference type="InterPro" id="IPR001764">
    <property type="entry name" value="Glyco_hydro_3_N"/>
</dbReference>
<dbReference type="GO" id="GO:0008422">
    <property type="term" value="F:beta-glucosidase activity"/>
    <property type="evidence" value="ECO:0007669"/>
    <property type="project" value="TreeGrafter"/>
</dbReference>
<organism evidence="6 7">
    <name type="scientific">Phlebiopsis gigantea (strain 11061_1 CR5-6)</name>
    <name type="common">White-rot fungus</name>
    <name type="synonym">Peniophora gigantea</name>
    <dbReference type="NCBI Taxonomy" id="745531"/>
    <lineage>
        <taxon>Eukaryota</taxon>
        <taxon>Fungi</taxon>
        <taxon>Dikarya</taxon>
        <taxon>Basidiomycota</taxon>
        <taxon>Agaricomycotina</taxon>
        <taxon>Agaricomycetes</taxon>
        <taxon>Polyporales</taxon>
        <taxon>Phanerochaetaceae</taxon>
        <taxon>Phlebiopsis</taxon>
    </lineage>
</organism>
<dbReference type="InterPro" id="IPR013783">
    <property type="entry name" value="Ig-like_fold"/>
</dbReference>
<dbReference type="EMBL" id="KN840495">
    <property type="protein sequence ID" value="KIP07525.1"/>
    <property type="molecule type" value="Genomic_DNA"/>
</dbReference>
<dbReference type="GO" id="GO:0009251">
    <property type="term" value="P:glucan catabolic process"/>
    <property type="evidence" value="ECO:0007669"/>
    <property type="project" value="TreeGrafter"/>
</dbReference>
<dbReference type="Gene3D" id="3.20.20.300">
    <property type="entry name" value="Glycoside hydrolase, family 3, N-terminal domain"/>
    <property type="match status" value="1"/>
</dbReference>
<dbReference type="FunFam" id="2.60.40.10:FF:000495">
    <property type="entry name" value="Periplasmic beta-glucosidase"/>
    <property type="match status" value="1"/>
</dbReference>
<feature type="domain" description="Fibronectin type III-like" evidence="5">
    <location>
        <begin position="724"/>
        <end position="793"/>
    </location>
</feature>
<dbReference type="Gene3D" id="2.60.40.10">
    <property type="entry name" value="Immunoglobulins"/>
    <property type="match status" value="1"/>
</dbReference>
<protein>
    <submittedName>
        <fullName evidence="6">Glycoside hydrolase family 3 protein</fullName>
    </submittedName>
</protein>
<sequence length="804" mass="86760">MAKTSWPALLSAILLSASFCFASSRLEVRGDLHFPLYARGTNKNGSTPLYKNPTADIESRINDLLPRMTIEEKVSQLIQGDIDGWMNMSDPLDDTLVFNQTGLEQMIAQKGGAIWAGYLAPWEKIVFAIKTGQQYIMENTTLGIPAIFQTEGLHGFTDNGTIWPSPIGLAASFNTDLLQQAASTIADEAEGLGYSQAFAPVLDLSRELRWGRVEENFGEDPFLTGEMGNAYVTGLQSGRRRNASSTAVARMAATCKHFAAFGSPQGGLNIAQVSGGERELRTMFLKPFNRACVNSLSIMTAYSSYDGIPATANTHLLTDILRNEWGYQYLVTADAGSIDLLITTHGTCADRECAARTGVENYSMEMGGGTFTYLTLPDQVNAGNISVSYIDETVKSVLRTKFALGLFENPYPYDDYLSTLRTSKTRDLLHQMEQETIVLLENRNNVLPLSKDIGSIALIGPQVDRVSFGDYVFFNASLNGISPLAGFTQLLTNTSTTINYAEGCKLWSNDASEIPAAVSAAQKSDVAIVMVGTWSLDQTLLWTPGTNATTGEHVDLSDLGLVGAQLDLVKAVQATGKPTVVVLVSGKPIAEPWIQANADAVIQQFYPGELGGLALAEIIFGDVNPSGKLPVSFPRSVGTTPVFYNYIKGSRPLDPGVVHDDGTLAFGHQYVLDSPVPIWSFGHGLSYTTFNYTDLTLSKSTIGTNEDFSVTVTVHNTGKVDGSEVVQVYATDLVSSVATPNQELVGFQKVSIPAGASSSVTIPVKSEQLAVWTVKQAWTVEPGQFQIKIGTSDQSFIDTTLTVS</sequence>
<dbReference type="AlphaFoldDB" id="A0A0C3SB11"/>
<feature type="chain" id="PRO_5002169956" evidence="4">
    <location>
        <begin position="23"/>
        <end position="804"/>
    </location>
</feature>
<accession>A0A0C3SB11</accession>
<dbReference type="HOGENOM" id="CLU_004542_5_1_1"/>
<feature type="signal peptide" evidence="4">
    <location>
        <begin position="1"/>
        <end position="22"/>
    </location>
</feature>
<evidence type="ECO:0000256" key="3">
    <source>
        <dbReference type="ARBA" id="ARBA00023295"/>
    </source>
</evidence>
<dbReference type="Pfam" id="PF00933">
    <property type="entry name" value="Glyco_hydro_3"/>
    <property type="match status" value="1"/>
</dbReference>
<dbReference type="Pfam" id="PF01915">
    <property type="entry name" value="Glyco_hydro_3_C"/>
    <property type="match status" value="1"/>
</dbReference>
<comment type="similarity">
    <text evidence="1">Belongs to the glycosyl hydrolase 3 family.</text>
</comment>
<keyword evidence="4" id="KW-0732">Signal</keyword>
<dbReference type="Gene3D" id="3.40.50.1700">
    <property type="entry name" value="Glycoside hydrolase family 3 C-terminal domain"/>
    <property type="match status" value="1"/>
</dbReference>
<name>A0A0C3SB11_PHLG1</name>
<evidence type="ECO:0000259" key="5">
    <source>
        <dbReference type="SMART" id="SM01217"/>
    </source>
</evidence>
<evidence type="ECO:0000256" key="4">
    <source>
        <dbReference type="SAM" id="SignalP"/>
    </source>
</evidence>
<dbReference type="InterPro" id="IPR036881">
    <property type="entry name" value="Glyco_hydro_3_C_sf"/>
</dbReference>
<keyword evidence="7" id="KW-1185">Reference proteome</keyword>
<dbReference type="InterPro" id="IPR017853">
    <property type="entry name" value="GH"/>
</dbReference>
<evidence type="ECO:0000256" key="2">
    <source>
        <dbReference type="ARBA" id="ARBA00022801"/>
    </source>
</evidence>
<keyword evidence="2 6" id="KW-0378">Hydrolase</keyword>
<gene>
    <name evidence="6" type="ORF">PHLGIDRAFT_127564</name>
</gene>
<dbReference type="SMART" id="SM01217">
    <property type="entry name" value="Fn3_like"/>
    <property type="match status" value="1"/>
</dbReference>
<keyword evidence="3" id="KW-0326">Glycosidase</keyword>
<dbReference type="OrthoDB" id="2123594at2759"/>
<dbReference type="Proteomes" id="UP000053257">
    <property type="component" value="Unassembled WGS sequence"/>
</dbReference>
<dbReference type="PANTHER" id="PTHR30620:SF117">
    <property type="entry name" value="BETA-1,4-XYLOSIDASE (EUROFUNG)"/>
    <property type="match status" value="1"/>
</dbReference>
<proteinExistence type="inferred from homology"/>
<dbReference type="InterPro" id="IPR051915">
    <property type="entry name" value="Cellulose_Degrad_GH3"/>
</dbReference>
<dbReference type="SUPFAM" id="SSF52279">
    <property type="entry name" value="Beta-D-glucan exohydrolase, C-terminal domain"/>
    <property type="match status" value="1"/>
</dbReference>
<dbReference type="PRINTS" id="PR00133">
    <property type="entry name" value="GLHYDRLASE3"/>
</dbReference>